<reference evidence="7" key="1">
    <citation type="submission" date="2018-05" db="EMBL/GenBank/DDBJ databases">
        <title>Zavarzinia sp. HR-AS.</title>
        <authorList>
            <person name="Lee Y."/>
            <person name="Jeon C.O."/>
        </authorList>
    </citation>
    <scope>NUCLEOTIDE SEQUENCE [LARGE SCALE GENOMIC DNA]</scope>
    <source>
        <strain evidence="7">DSM 1231</strain>
    </source>
</reference>
<evidence type="ECO:0000256" key="1">
    <source>
        <dbReference type="ARBA" id="ARBA00023015"/>
    </source>
</evidence>
<comment type="caution">
    <text evidence="6">The sequence shown here is derived from an EMBL/GenBank/DDBJ whole genome shotgun (WGS) entry which is preliminary data.</text>
</comment>
<dbReference type="OrthoDB" id="9798857at2"/>
<dbReference type="InterPro" id="IPR009057">
    <property type="entry name" value="Homeodomain-like_sf"/>
</dbReference>
<organism evidence="6 7">
    <name type="scientific">Zavarzinia compransoris</name>
    <dbReference type="NCBI Taxonomy" id="1264899"/>
    <lineage>
        <taxon>Bacteria</taxon>
        <taxon>Pseudomonadati</taxon>
        <taxon>Pseudomonadota</taxon>
        <taxon>Alphaproteobacteria</taxon>
        <taxon>Rhodospirillales</taxon>
        <taxon>Zavarziniaceae</taxon>
        <taxon>Zavarzinia</taxon>
    </lineage>
</organism>
<dbReference type="AlphaFoldDB" id="A0A317E0K6"/>
<dbReference type="Proteomes" id="UP000246077">
    <property type="component" value="Unassembled WGS sequence"/>
</dbReference>
<feature type="domain" description="HTH tetR-type" evidence="5">
    <location>
        <begin position="9"/>
        <end position="69"/>
    </location>
</feature>
<evidence type="ECO:0000313" key="6">
    <source>
        <dbReference type="EMBL" id="PWR18893.1"/>
    </source>
</evidence>
<evidence type="ECO:0000313" key="7">
    <source>
        <dbReference type="Proteomes" id="UP000246077"/>
    </source>
</evidence>
<dbReference type="Gene3D" id="1.10.10.60">
    <property type="entry name" value="Homeodomain-like"/>
    <property type="match status" value="1"/>
</dbReference>
<dbReference type="PROSITE" id="PS50977">
    <property type="entry name" value="HTH_TETR_2"/>
    <property type="match status" value="1"/>
</dbReference>
<proteinExistence type="predicted"/>
<sequence length="190" mass="20634">MGHSKAQKEANHNRIIEAAMDLLRHKGLDHMGVAEVMRAAGLTHGGFYSHFDSREAMVAEALCTAFARDERRLDKAAAQRGGEKRRAMLEAYLSPGHRDNPVKGCTVAALTGDFTRADPALRHIFTEQVRRYRDQVAAMVPGAAAEGQALFAFSAMIGALLMARAVDDEALSDEILAAARRHLAAAIEPE</sequence>
<dbReference type="Pfam" id="PF00440">
    <property type="entry name" value="TetR_N"/>
    <property type="match status" value="1"/>
</dbReference>
<dbReference type="InterPro" id="IPR001647">
    <property type="entry name" value="HTH_TetR"/>
</dbReference>
<protein>
    <submittedName>
        <fullName evidence="6">TetR/AcrR family transcriptional regulator</fullName>
    </submittedName>
</protein>
<dbReference type="GO" id="GO:0003677">
    <property type="term" value="F:DNA binding"/>
    <property type="evidence" value="ECO:0007669"/>
    <property type="project" value="UniProtKB-UniRule"/>
</dbReference>
<dbReference type="SUPFAM" id="SSF48498">
    <property type="entry name" value="Tetracyclin repressor-like, C-terminal domain"/>
    <property type="match status" value="1"/>
</dbReference>
<dbReference type="InterPro" id="IPR036271">
    <property type="entry name" value="Tet_transcr_reg_TetR-rel_C_sf"/>
</dbReference>
<keyword evidence="1" id="KW-0805">Transcription regulation</keyword>
<keyword evidence="2 4" id="KW-0238">DNA-binding</keyword>
<dbReference type="PRINTS" id="PR00455">
    <property type="entry name" value="HTHTETR"/>
</dbReference>
<dbReference type="PANTHER" id="PTHR47506:SF7">
    <property type="entry name" value="TRANSCRIPTIONAL REGULATORY PROTEIN"/>
    <property type="match status" value="1"/>
</dbReference>
<evidence type="ECO:0000256" key="2">
    <source>
        <dbReference type="ARBA" id="ARBA00023125"/>
    </source>
</evidence>
<keyword evidence="3" id="KW-0804">Transcription</keyword>
<dbReference type="Gene3D" id="1.10.357.10">
    <property type="entry name" value="Tetracycline Repressor, domain 2"/>
    <property type="match status" value="1"/>
</dbReference>
<feature type="DNA-binding region" description="H-T-H motif" evidence="4">
    <location>
        <begin position="32"/>
        <end position="51"/>
    </location>
</feature>
<dbReference type="PANTHER" id="PTHR47506">
    <property type="entry name" value="TRANSCRIPTIONAL REGULATORY PROTEIN"/>
    <property type="match status" value="1"/>
</dbReference>
<evidence type="ECO:0000256" key="4">
    <source>
        <dbReference type="PROSITE-ProRule" id="PRU00335"/>
    </source>
</evidence>
<dbReference type="EMBL" id="QGLF01000005">
    <property type="protein sequence ID" value="PWR18893.1"/>
    <property type="molecule type" value="Genomic_DNA"/>
</dbReference>
<accession>A0A317E0K6</accession>
<dbReference type="RefSeq" id="WP_109922579.1">
    <property type="nucleotide sequence ID" value="NZ_QGLF01000005.1"/>
</dbReference>
<evidence type="ECO:0000256" key="3">
    <source>
        <dbReference type="ARBA" id="ARBA00023163"/>
    </source>
</evidence>
<keyword evidence="7" id="KW-1185">Reference proteome</keyword>
<name>A0A317E0K6_9PROT</name>
<dbReference type="SUPFAM" id="SSF46689">
    <property type="entry name" value="Homeodomain-like"/>
    <property type="match status" value="1"/>
</dbReference>
<evidence type="ECO:0000259" key="5">
    <source>
        <dbReference type="PROSITE" id="PS50977"/>
    </source>
</evidence>
<gene>
    <name evidence="6" type="ORF">DKG75_18135</name>
</gene>